<protein>
    <submittedName>
        <fullName evidence="2">Uncharacterized protein</fullName>
    </submittedName>
</protein>
<feature type="region of interest" description="Disordered" evidence="1">
    <location>
        <begin position="59"/>
        <end position="106"/>
    </location>
</feature>
<dbReference type="Proteomes" id="UP000037084">
    <property type="component" value="Unassembled WGS sequence"/>
</dbReference>
<evidence type="ECO:0000313" key="3">
    <source>
        <dbReference type="Proteomes" id="UP000037084"/>
    </source>
</evidence>
<feature type="compositionally biased region" description="Basic and acidic residues" evidence="1">
    <location>
        <begin position="80"/>
        <end position="91"/>
    </location>
</feature>
<organism evidence="2 3">
    <name type="scientific">Streptomyces virginiae</name>
    <name type="common">Streptomyces cinnamonensis</name>
    <dbReference type="NCBI Taxonomy" id="1961"/>
    <lineage>
        <taxon>Bacteria</taxon>
        <taxon>Bacillati</taxon>
        <taxon>Actinomycetota</taxon>
        <taxon>Actinomycetes</taxon>
        <taxon>Kitasatosporales</taxon>
        <taxon>Streptomycetaceae</taxon>
        <taxon>Streptomyces</taxon>
    </lineage>
</organism>
<evidence type="ECO:0000256" key="1">
    <source>
        <dbReference type="SAM" id="MobiDB-lite"/>
    </source>
</evidence>
<name>A0A0L8M5Q7_STRVG</name>
<reference evidence="3" key="1">
    <citation type="submission" date="2015-07" db="EMBL/GenBank/DDBJ databases">
        <authorList>
            <consortium name="Consortium for Microbial Forensics and Genomics (microFORGE)"/>
            <person name="Knight B.M."/>
            <person name="Roberts D.P."/>
            <person name="Lin D."/>
            <person name="Hari K."/>
            <person name="Fletcher J."/>
            <person name="Melcher U."/>
            <person name="Blagden T."/>
            <person name="Winegar R.A."/>
        </authorList>
    </citation>
    <scope>NUCLEOTIDE SEQUENCE [LARGE SCALE GENOMIC DNA]</scope>
    <source>
        <strain evidence="3">NRRL B-1447</strain>
    </source>
</reference>
<accession>A0A0L8M5Q7</accession>
<proteinExistence type="predicted"/>
<evidence type="ECO:0000313" key="2">
    <source>
        <dbReference type="EMBL" id="KOG45721.1"/>
    </source>
</evidence>
<dbReference type="AlphaFoldDB" id="A0A0L8M5Q7"/>
<sequence length="130" mass="13699">MAPLAPPSTRAAIVGPVGTSILSWVRSQATTARWSNYGCTSVSATGSGKSGCRRLQFTTAAGAHPGDPRHRRQKHLVATRGDRVETRERRAAASADGAHGPPVHGRADHLQERDLLGVVQGDRGHPAVVL</sequence>
<comment type="caution">
    <text evidence="2">The sequence shown here is derived from an EMBL/GenBank/DDBJ whole genome shotgun (WGS) entry which is preliminary data.</text>
</comment>
<dbReference type="EMBL" id="LGUV01000360">
    <property type="protein sequence ID" value="KOG45721.1"/>
    <property type="molecule type" value="Genomic_DNA"/>
</dbReference>
<gene>
    <name evidence="2" type="ORF">ADK75_30150</name>
</gene>